<reference evidence="7 8" key="1">
    <citation type="submission" date="2020-06" db="EMBL/GenBank/DDBJ databases">
        <authorList>
            <person name="Li R."/>
            <person name="Bekaert M."/>
        </authorList>
    </citation>
    <scope>NUCLEOTIDE SEQUENCE [LARGE SCALE GENOMIC DNA]</scope>
    <source>
        <strain evidence="8">wild</strain>
    </source>
</reference>
<gene>
    <name evidence="7" type="ORF">MCOR_37816</name>
</gene>
<evidence type="ECO:0000256" key="6">
    <source>
        <dbReference type="SAM" id="MobiDB-lite"/>
    </source>
</evidence>
<name>A0A6J8DA20_MYTCO</name>
<comment type="function">
    <text evidence="4">May be involved in photoreceptor outer segment disk morphogenesis.</text>
</comment>
<dbReference type="EMBL" id="CACVKT020006897">
    <property type="protein sequence ID" value="CAC5403974.1"/>
    <property type="molecule type" value="Genomic_DNA"/>
</dbReference>
<dbReference type="OrthoDB" id="259905at2759"/>
<sequence length="222" mass="25867">MADDIDDLLDEVETKYCPKDRRKGKETSSSIKSRRKTNEDDLDQILDDLKVEPLPDVKPIRSNGYDARTETARKCFPLYVGGATCSNGMGTSMSQKTCDKLRCTSCDFKVVSFDNFEWTTDTDYLFLRNHAPDFQKLKSNLNSRKGYRAYCCQCSFRSIKDLTQLKDQQLKWVGHQDSIQFIRKIQYTYIIVFNNKFINDEAFHFFTGPDSTQFIRLIDFSR</sequence>
<dbReference type="GO" id="GO:0005829">
    <property type="term" value="C:cytosol"/>
    <property type="evidence" value="ECO:0007669"/>
    <property type="project" value="TreeGrafter"/>
</dbReference>
<evidence type="ECO:0000313" key="7">
    <source>
        <dbReference type="EMBL" id="CAC5403974.1"/>
    </source>
</evidence>
<evidence type="ECO:0000256" key="3">
    <source>
        <dbReference type="ARBA" id="ARBA00022490"/>
    </source>
</evidence>
<accession>A0A6J8DA20</accession>
<dbReference type="Proteomes" id="UP000507470">
    <property type="component" value="Unassembled WGS sequence"/>
</dbReference>
<dbReference type="AlphaFoldDB" id="A0A6J8DA20"/>
<feature type="region of interest" description="Disordered" evidence="6">
    <location>
        <begin position="19"/>
        <end position="39"/>
    </location>
</feature>
<organism evidence="7 8">
    <name type="scientific">Mytilus coruscus</name>
    <name type="common">Sea mussel</name>
    <dbReference type="NCBI Taxonomy" id="42192"/>
    <lineage>
        <taxon>Eukaryota</taxon>
        <taxon>Metazoa</taxon>
        <taxon>Spiralia</taxon>
        <taxon>Lophotrochozoa</taxon>
        <taxon>Mollusca</taxon>
        <taxon>Bivalvia</taxon>
        <taxon>Autobranchia</taxon>
        <taxon>Pteriomorphia</taxon>
        <taxon>Mytilida</taxon>
        <taxon>Mytiloidea</taxon>
        <taxon>Mytilidae</taxon>
        <taxon>Mytilinae</taxon>
        <taxon>Mytilus</taxon>
    </lineage>
</organism>
<evidence type="ECO:0000256" key="1">
    <source>
        <dbReference type="ARBA" id="ARBA00004437"/>
    </source>
</evidence>
<protein>
    <recommendedName>
        <fullName evidence="5">Cilia- and flagella-associated protein 418</fullName>
    </recommendedName>
</protein>
<dbReference type="Pfam" id="PF14996">
    <property type="entry name" value="RMP"/>
    <property type="match status" value="1"/>
</dbReference>
<evidence type="ECO:0000256" key="5">
    <source>
        <dbReference type="ARBA" id="ARBA00026215"/>
    </source>
</evidence>
<proteinExistence type="predicted"/>
<keyword evidence="8" id="KW-1185">Reference proteome</keyword>
<dbReference type="InterPro" id="IPR029239">
    <property type="entry name" value="CFAP418"/>
</dbReference>
<comment type="subcellular location">
    <subcellularLocation>
        <location evidence="2">Cytoplasm</location>
    </subcellularLocation>
    <subcellularLocation>
        <location evidence="1">Photoreceptor inner segment</location>
    </subcellularLocation>
</comment>
<keyword evidence="3" id="KW-0963">Cytoplasm</keyword>
<evidence type="ECO:0000256" key="2">
    <source>
        <dbReference type="ARBA" id="ARBA00004496"/>
    </source>
</evidence>
<dbReference type="GO" id="GO:0001917">
    <property type="term" value="C:photoreceptor inner segment"/>
    <property type="evidence" value="ECO:0007669"/>
    <property type="project" value="UniProtKB-SubCell"/>
</dbReference>
<dbReference type="PANTHER" id="PTHR33958:SF1">
    <property type="entry name" value="CILIA- AND FLAGELLA-ASSOCIATED PROTEIN 418"/>
    <property type="match status" value="1"/>
</dbReference>
<evidence type="ECO:0000313" key="8">
    <source>
        <dbReference type="Proteomes" id="UP000507470"/>
    </source>
</evidence>
<evidence type="ECO:0000256" key="4">
    <source>
        <dbReference type="ARBA" id="ARBA00024819"/>
    </source>
</evidence>
<dbReference type="PANTHER" id="PTHR33958">
    <property type="entry name" value="PROTEIN C8ORF37"/>
    <property type="match status" value="1"/>
</dbReference>